<evidence type="ECO:0000313" key="5">
    <source>
        <dbReference type="Proteomes" id="UP001221411"/>
    </source>
</evidence>
<comment type="caution">
    <text evidence="4">The sequence shown here is derived from an EMBL/GenBank/DDBJ whole genome shotgun (WGS) entry which is preliminary data.</text>
</comment>
<dbReference type="PANTHER" id="PTHR42879:SF2">
    <property type="entry name" value="3-OXOACYL-[ACYL-CARRIER-PROTEIN] REDUCTASE FABG"/>
    <property type="match status" value="1"/>
</dbReference>
<evidence type="ECO:0000256" key="2">
    <source>
        <dbReference type="RuleBase" id="RU000363"/>
    </source>
</evidence>
<dbReference type="InterPro" id="IPR020904">
    <property type="entry name" value="Sc_DH/Rdtase_CS"/>
</dbReference>
<feature type="domain" description="Ketoreductase" evidence="3">
    <location>
        <begin position="6"/>
        <end position="169"/>
    </location>
</feature>
<dbReference type="Proteomes" id="UP001221411">
    <property type="component" value="Unassembled WGS sequence"/>
</dbReference>
<dbReference type="EMBL" id="JAQNDO010000001">
    <property type="protein sequence ID" value="MDC0747273.1"/>
    <property type="molecule type" value="Genomic_DNA"/>
</dbReference>
<dbReference type="PRINTS" id="PR00080">
    <property type="entry name" value="SDRFAMILY"/>
</dbReference>
<comment type="similarity">
    <text evidence="1 2">Belongs to the short-chain dehydrogenases/reductases (SDR) family.</text>
</comment>
<keyword evidence="5" id="KW-1185">Reference proteome</keyword>
<evidence type="ECO:0000256" key="1">
    <source>
        <dbReference type="ARBA" id="ARBA00006484"/>
    </source>
</evidence>
<accession>A0ABT5F1F3</accession>
<dbReference type="InterPro" id="IPR002347">
    <property type="entry name" value="SDR_fam"/>
</dbReference>
<dbReference type="CDD" id="cd05233">
    <property type="entry name" value="SDR_c"/>
    <property type="match status" value="1"/>
</dbReference>
<gene>
    <name evidence="4" type="ORF">POL67_38445</name>
</gene>
<dbReference type="InterPro" id="IPR057326">
    <property type="entry name" value="KR_dom"/>
</dbReference>
<name>A0ABT5F1F3_9BACT</name>
<evidence type="ECO:0000313" key="4">
    <source>
        <dbReference type="EMBL" id="MDC0747273.1"/>
    </source>
</evidence>
<dbReference type="PANTHER" id="PTHR42879">
    <property type="entry name" value="3-OXOACYL-(ACYL-CARRIER-PROTEIN) REDUCTASE"/>
    <property type="match status" value="1"/>
</dbReference>
<dbReference type="Gene3D" id="3.40.50.720">
    <property type="entry name" value="NAD(P)-binding Rossmann-like Domain"/>
    <property type="match status" value="1"/>
</dbReference>
<protein>
    <submittedName>
        <fullName evidence="4">SDR family NAD(P)-dependent oxidoreductase</fullName>
    </submittedName>
</protein>
<organism evidence="4 5">
    <name type="scientific">Polyangium mundeleinium</name>
    <dbReference type="NCBI Taxonomy" id="2995306"/>
    <lineage>
        <taxon>Bacteria</taxon>
        <taxon>Pseudomonadati</taxon>
        <taxon>Myxococcota</taxon>
        <taxon>Polyangia</taxon>
        <taxon>Polyangiales</taxon>
        <taxon>Polyangiaceae</taxon>
        <taxon>Polyangium</taxon>
    </lineage>
</organism>
<reference evidence="4 5" key="1">
    <citation type="submission" date="2022-11" db="EMBL/GenBank/DDBJ databases">
        <title>Minimal conservation of predation-associated metabolite biosynthetic gene clusters underscores biosynthetic potential of Myxococcota including descriptions for ten novel species: Archangium lansinium sp. nov., Myxococcus landrumus sp. nov., Nannocystis bai.</title>
        <authorList>
            <person name="Ahearne A."/>
            <person name="Stevens C."/>
            <person name="Dowd S."/>
        </authorList>
    </citation>
    <scope>NUCLEOTIDE SEQUENCE [LARGE SCALE GENOMIC DNA]</scope>
    <source>
        <strain evidence="4 5">RJM3</strain>
    </source>
</reference>
<evidence type="ECO:0000259" key="3">
    <source>
        <dbReference type="SMART" id="SM00822"/>
    </source>
</evidence>
<dbReference type="PRINTS" id="PR00081">
    <property type="entry name" value="GDHRDH"/>
</dbReference>
<dbReference type="SUPFAM" id="SSF51735">
    <property type="entry name" value="NAD(P)-binding Rossmann-fold domains"/>
    <property type="match status" value="1"/>
</dbReference>
<dbReference type="PROSITE" id="PS00061">
    <property type="entry name" value="ADH_SHORT"/>
    <property type="match status" value="1"/>
</dbReference>
<dbReference type="Pfam" id="PF00106">
    <property type="entry name" value="adh_short"/>
    <property type="match status" value="1"/>
</dbReference>
<dbReference type="InterPro" id="IPR050259">
    <property type="entry name" value="SDR"/>
</dbReference>
<sequence length="252" mass="26559">MFLAGKNALVTGGGRGIGRAIAERLAREGARVLVTGRTQPEIDEVANEIGGVAVRMDAKDRASVKAAIDTVHAVGPVDVLVNNAGFAESVPFDRTTDEVWDDLLEVNVTSAFALCRAFVPGMIERGFGRVINVASNAGLVGYGYSVAYCASKHAMVGMTRALAVEIAKSPVTVNAVCPGWTRTRMGDEATSRIAQKTGRSAEAAQKILANMSPQQRFAEPEEIAHIVAMLCAPEARSVHGQAIPIDGGQVMK</sequence>
<dbReference type="SMART" id="SM00822">
    <property type="entry name" value="PKS_KR"/>
    <property type="match status" value="1"/>
</dbReference>
<dbReference type="RefSeq" id="WP_271925666.1">
    <property type="nucleotide sequence ID" value="NZ_JAQNDO010000001.1"/>
</dbReference>
<proteinExistence type="inferred from homology"/>
<dbReference type="InterPro" id="IPR036291">
    <property type="entry name" value="NAD(P)-bd_dom_sf"/>
</dbReference>